<evidence type="ECO:0000259" key="22">
    <source>
        <dbReference type="Pfam" id="PF02896"/>
    </source>
</evidence>
<dbReference type="GO" id="GO:0005737">
    <property type="term" value="C:cytoplasm"/>
    <property type="evidence" value="ECO:0007669"/>
    <property type="project" value="UniProtKB-SubCell"/>
</dbReference>
<keyword evidence="20" id="KW-0472">Membrane</keyword>
<dbReference type="PANTHER" id="PTHR46244:SF6">
    <property type="entry name" value="PHOSPHOENOLPYRUVATE-PROTEIN PHOSPHOTRANSFERASE"/>
    <property type="match status" value="1"/>
</dbReference>
<dbReference type="InterPro" id="IPR006318">
    <property type="entry name" value="PTS_EI-like"/>
</dbReference>
<evidence type="ECO:0000256" key="7">
    <source>
        <dbReference type="ARBA" id="ARBA00022448"/>
    </source>
</evidence>
<keyword evidence="12 16" id="KW-0479">Metal-binding</keyword>
<dbReference type="GO" id="GO:0009401">
    <property type="term" value="P:phosphoenolpyruvate-dependent sugar phosphotransferase system"/>
    <property type="evidence" value="ECO:0007669"/>
    <property type="project" value="UniProtKB-KW"/>
</dbReference>
<evidence type="ECO:0000256" key="13">
    <source>
        <dbReference type="ARBA" id="ARBA00022777"/>
    </source>
</evidence>
<dbReference type="SUPFAM" id="SSF51621">
    <property type="entry name" value="Phosphoenolpyruvate/pyruvate domain"/>
    <property type="match status" value="1"/>
</dbReference>
<evidence type="ECO:0000256" key="2">
    <source>
        <dbReference type="ARBA" id="ARBA00001946"/>
    </source>
</evidence>
<evidence type="ECO:0000256" key="19">
    <source>
        <dbReference type="PIRSR" id="PIRSR000732-3"/>
    </source>
</evidence>
<dbReference type="RefSeq" id="WP_085010653.1">
    <property type="nucleotide sequence ID" value="NZ_NAAD01000011.1"/>
</dbReference>
<name>A0A1X0Y399_9BACT</name>
<evidence type="ECO:0000256" key="11">
    <source>
        <dbReference type="ARBA" id="ARBA00022683"/>
    </source>
</evidence>
<keyword evidence="9 16" id="KW-0762">Sugar transport</keyword>
<keyword evidence="13 16" id="KW-0418">Kinase</keyword>
<keyword evidence="25" id="KW-1185">Reference proteome</keyword>
<dbReference type="GO" id="GO:0046872">
    <property type="term" value="F:metal ion binding"/>
    <property type="evidence" value="ECO:0007669"/>
    <property type="project" value="UniProtKB-KW"/>
</dbReference>
<feature type="domain" description="Phosphotransferase system enzyme I N-terminal" evidence="23">
    <location>
        <begin position="16"/>
        <end position="138"/>
    </location>
</feature>
<dbReference type="Gene3D" id="1.10.274.10">
    <property type="entry name" value="PtsI, HPr-binding domain"/>
    <property type="match status" value="1"/>
</dbReference>
<comment type="caution">
    <text evidence="24">The sequence shown here is derived from an EMBL/GenBank/DDBJ whole genome shotgun (WGS) entry which is preliminary data.</text>
</comment>
<evidence type="ECO:0000259" key="23">
    <source>
        <dbReference type="Pfam" id="PF05524"/>
    </source>
</evidence>
<comment type="cofactor">
    <cofactor evidence="2 16 19">
        <name>Mg(2+)</name>
        <dbReference type="ChEBI" id="CHEBI:18420"/>
    </cofactor>
</comment>
<dbReference type="Pfam" id="PF05524">
    <property type="entry name" value="PEP-utilisers_N"/>
    <property type="match status" value="1"/>
</dbReference>
<dbReference type="EC" id="2.7.3.9" evidence="5 16"/>
<feature type="binding site" evidence="18">
    <location>
        <begin position="466"/>
        <end position="467"/>
    </location>
    <ligand>
        <name>phosphoenolpyruvate</name>
        <dbReference type="ChEBI" id="CHEBI:58702"/>
    </ligand>
</feature>
<evidence type="ECO:0000256" key="3">
    <source>
        <dbReference type="ARBA" id="ARBA00004496"/>
    </source>
</evidence>
<evidence type="ECO:0000256" key="5">
    <source>
        <dbReference type="ARBA" id="ARBA00012232"/>
    </source>
</evidence>
<keyword evidence="8 16" id="KW-0963">Cytoplasm</keyword>
<protein>
    <recommendedName>
        <fullName evidence="6 16">Phosphoenolpyruvate-protein phosphotransferase</fullName>
        <ecNumber evidence="5 16">2.7.3.9</ecNumber>
    </recommendedName>
    <alternativeName>
        <fullName evidence="15 16">Phosphotransferase system, enzyme I</fullName>
    </alternativeName>
</protein>
<proteinExistence type="inferred from homology"/>
<sequence length="594" mass="65812">MASVKTEISPDTFLVGIGVSPGIAIGATHLVNRARMAALERRIRKSDVDVEIAAFEEAVEISRQQLHEVKRRVADRHLAEHLYIIDTHLLILEDQMLHAETRRGIREDLLNAEGALKRALDQFRSVFESIEDEYLRDRGSDVESVGERLLRNLTGESEQSLSGIDRKVVVVAHDLSPADTMQIDKDKIIGFVTDVGGRTSHTAILARSQGIPAVVGLENATALIPGGTPLIVDGSSGTVILNPTPETFREYLQKKQRYEYGERELLSYRSLPAETPDGHRLVLRCNVELPSEVPHALAQGAEGVGLFRSEFLYLGRQFPPDEEEQFDAYREIATAMAPHEVTIRTLDVGGDKFVPEINLSDEVNPALGLRGVRFSLADRQLLKIQLRAILRVSALGPVRVMFPMISGVSEIRACKSILHQAMAELSREGIDFDGRLPVGIMIETPSAAMIADKLAREVDFFSVGTNDLIQYCLAVDRSNEHVAYLYEPLHPAILRALQMICSAARQAGIKVAMCGEMAAEPLYLPILIGLGFGELSMNAPCIPRVKRVVRQIRYSEGKELLEKLLQMSTVAEVTHCLEEEMMTRIPDLFGKTDI</sequence>
<keyword evidence="20" id="KW-0812">Transmembrane</keyword>
<dbReference type="InterPro" id="IPR036637">
    <property type="entry name" value="Phosphohistidine_dom_sf"/>
</dbReference>
<comment type="subcellular location">
    <subcellularLocation>
        <location evidence="3 16">Cytoplasm</location>
    </subcellularLocation>
</comment>
<dbReference type="STRING" id="1969733.B5V00_09640"/>
<comment type="similarity">
    <text evidence="4 16">Belongs to the PEP-utilizing enzyme family.</text>
</comment>
<dbReference type="PANTHER" id="PTHR46244">
    <property type="entry name" value="PHOSPHOENOLPYRUVATE-PROTEIN PHOSPHOTRANSFERASE"/>
    <property type="match status" value="1"/>
</dbReference>
<dbReference type="AlphaFoldDB" id="A0A1X0Y399"/>
<dbReference type="Gene3D" id="3.50.30.10">
    <property type="entry name" value="Phosphohistidine domain"/>
    <property type="match status" value="1"/>
</dbReference>
<evidence type="ECO:0000259" key="21">
    <source>
        <dbReference type="Pfam" id="PF00391"/>
    </source>
</evidence>
<dbReference type="InterPro" id="IPR040442">
    <property type="entry name" value="Pyrv_kinase-like_dom_sf"/>
</dbReference>
<evidence type="ECO:0000256" key="16">
    <source>
        <dbReference type="PIRNR" id="PIRNR000732"/>
    </source>
</evidence>
<evidence type="ECO:0000256" key="20">
    <source>
        <dbReference type="SAM" id="Phobius"/>
    </source>
</evidence>
<dbReference type="Gene3D" id="3.20.20.60">
    <property type="entry name" value="Phosphoenolpyruvate-binding domains"/>
    <property type="match status" value="1"/>
</dbReference>
<dbReference type="PROSITE" id="PS00370">
    <property type="entry name" value="PEP_ENZYMES_PHOS_SITE"/>
    <property type="match status" value="1"/>
</dbReference>
<keyword evidence="7 16" id="KW-0813">Transport</keyword>
<feature type="binding site" evidence="18">
    <location>
        <position position="344"/>
    </location>
    <ligand>
        <name>phosphoenolpyruvate</name>
        <dbReference type="ChEBI" id="CHEBI:58702"/>
    </ligand>
</feature>
<feature type="binding site" evidence="19">
    <location>
        <position position="443"/>
    </location>
    <ligand>
        <name>Mg(2+)</name>
        <dbReference type="ChEBI" id="CHEBI:18420"/>
    </ligand>
</feature>
<dbReference type="OrthoDB" id="9765468at2"/>
<evidence type="ECO:0000256" key="14">
    <source>
        <dbReference type="ARBA" id="ARBA00022842"/>
    </source>
</evidence>
<evidence type="ECO:0000313" key="25">
    <source>
        <dbReference type="Proteomes" id="UP000193136"/>
    </source>
</evidence>
<feature type="domain" description="PEP-utilising enzyme C-terminal" evidence="22">
    <location>
        <begin position="268"/>
        <end position="553"/>
    </location>
</feature>
<dbReference type="SUPFAM" id="SSF52009">
    <property type="entry name" value="Phosphohistidine domain"/>
    <property type="match status" value="1"/>
</dbReference>
<evidence type="ECO:0000256" key="15">
    <source>
        <dbReference type="ARBA" id="ARBA00033235"/>
    </source>
</evidence>
<feature type="domain" description="PEP-utilising enzyme mobile" evidence="21">
    <location>
        <begin position="165"/>
        <end position="237"/>
    </location>
</feature>
<keyword evidence="10 16" id="KW-0808">Transferase</keyword>
<accession>A0A1X0Y399</accession>
<evidence type="ECO:0000256" key="12">
    <source>
        <dbReference type="ARBA" id="ARBA00022723"/>
    </source>
</evidence>
<feature type="binding site" evidence="18">
    <location>
        <position position="308"/>
    </location>
    <ligand>
        <name>phosphoenolpyruvate</name>
        <dbReference type="ChEBI" id="CHEBI:58702"/>
    </ligand>
</feature>
<evidence type="ECO:0000256" key="9">
    <source>
        <dbReference type="ARBA" id="ARBA00022597"/>
    </source>
</evidence>
<evidence type="ECO:0000256" key="1">
    <source>
        <dbReference type="ARBA" id="ARBA00000683"/>
    </source>
</evidence>
<feature type="transmembrane region" description="Helical" evidence="20">
    <location>
        <begin position="12"/>
        <end position="32"/>
    </location>
</feature>
<dbReference type="PIRSF" id="PIRSF000732">
    <property type="entry name" value="PTS_enzyme_I"/>
    <property type="match status" value="1"/>
</dbReference>
<dbReference type="EMBL" id="NAAD01000011">
    <property type="protein sequence ID" value="ORJ59609.1"/>
    <property type="molecule type" value="Genomic_DNA"/>
</dbReference>
<dbReference type="GO" id="GO:0016301">
    <property type="term" value="F:kinase activity"/>
    <property type="evidence" value="ECO:0007669"/>
    <property type="project" value="UniProtKB-KW"/>
</dbReference>
<reference evidence="24 25" key="1">
    <citation type="submission" date="2017-03" db="EMBL/GenBank/DDBJ databases">
        <title>Genome sequence of Geothermobacter sp. EPR-M, Deep-Sea Iron Reducer.</title>
        <authorList>
            <person name="Tully B."/>
            <person name="Savalia P."/>
            <person name="Abuyen K."/>
            <person name="Baughan C."/>
            <person name="Romero E."/>
            <person name="Ronkowski C."/>
            <person name="Torres B."/>
            <person name="Tremblay J."/>
            <person name="Trujillo A."/>
            <person name="Tyler M."/>
            <person name="Perez-Rodriguez I."/>
            <person name="Amend J."/>
        </authorList>
    </citation>
    <scope>NUCLEOTIDE SEQUENCE [LARGE SCALE GENOMIC DNA]</scope>
    <source>
        <strain evidence="24 25">EPR-M</strain>
    </source>
</reference>
<evidence type="ECO:0000256" key="4">
    <source>
        <dbReference type="ARBA" id="ARBA00007837"/>
    </source>
</evidence>
<dbReference type="PRINTS" id="PR01736">
    <property type="entry name" value="PHPHTRNFRASE"/>
</dbReference>
<feature type="active site" description="Tele-phosphohistidine intermediate" evidence="17">
    <location>
        <position position="201"/>
    </location>
</feature>
<dbReference type="Proteomes" id="UP000193136">
    <property type="component" value="Unassembled WGS sequence"/>
</dbReference>
<evidence type="ECO:0000313" key="24">
    <source>
        <dbReference type="EMBL" id="ORJ59609.1"/>
    </source>
</evidence>
<comment type="catalytic activity">
    <reaction evidence="1 16">
        <text>L-histidyl-[protein] + phosphoenolpyruvate = N(pros)-phospho-L-histidyl-[protein] + pyruvate</text>
        <dbReference type="Rhea" id="RHEA:23880"/>
        <dbReference type="Rhea" id="RHEA-COMP:9745"/>
        <dbReference type="Rhea" id="RHEA-COMP:9746"/>
        <dbReference type="ChEBI" id="CHEBI:15361"/>
        <dbReference type="ChEBI" id="CHEBI:29979"/>
        <dbReference type="ChEBI" id="CHEBI:58702"/>
        <dbReference type="ChEBI" id="CHEBI:64837"/>
        <dbReference type="EC" id="2.7.3.9"/>
    </reaction>
</comment>
<keyword evidence="20" id="KW-1133">Transmembrane helix</keyword>
<dbReference type="InterPro" id="IPR008279">
    <property type="entry name" value="PEP-util_enz_mobile_dom"/>
</dbReference>
<comment type="function">
    <text evidence="16">General (non sugar-specific) component of the phosphoenolpyruvate-dependent sugar phosphotransferase system (sugar PTS). This major carbohydrate active-transport system catalyzes the phosphorylation of incoming sugar substrates concomitantly with their translocation across the cell membrane. Enzyme I transfers the phosphoryl group from phosphoenolpyruvate (PEP) to the phosphoryl carrier protein (HPr).</text>
</comment>
<feature type="binding site" evidence="19">
    <location>
        <position position="467"/>
    </location>
    <ligand>
        <name>Mg(2+)</name>
        <dbReference type="ChEBI" id="CHEBI:18420"/>
    </ligand>
</feature>
<evidence type="ECO:0000256" key="8">
    <source>
        <dbReference type="ARBA" id="ARBA00022490"/>
    </source>
</evidence>
<dbReference type="Pfam" id="PF02896">
    <property type="entry name" value="PEP-utilizers_C"/>
    <property type="match status" value="1"/>
</dbReference>
<dbReference type="InterPro" id="IPR050499">
    <property type="entry name" value="PEP-utilizing_PTS_enzyme"/>
</dbReference>
<evidence type="ECO:0000256" key="17">
    <source>
        <dbReference type="PIRSR" id="PIRSR000732-1"/>
    </source>
</evidence>
<dbReference type="GO" id="GO:0008965">
    <property type="term" value="F:phosphoenolpyruvate-protein phosphotransferase activity"/>
    <property type="evidence" value="ECO:0007669"/>
    <property type="project" value="UniProtKB-EC"/>
</dbReference>
<evidence type="ECO:0000256" key="18">
    <source>
        <dbReference type="PIRSR" id="PIRSR000732-2"/>
    </source>
</evidence>
<dbReference type="SUPFAM" id="SSF47831">
    <property type="entry name" value="Enzyme I of the PEP:sugar phosphotransferase system HPr-binding (sub)domain"/>
    <property type="match status" value="1"/>
</dbReference>
<dbReference type="InterPro" id="IPR018274">
    <property type="entry name" value="PEP_util_AS"/>
</dbReference>
<evidence type="ECO:0000256" key="6">
    <source>
        <dbReference type="ARBA" id="ARBA00016544"/>
    </source>
</evidence>
<keyword evidence="24" id="KW-0670">Pyruvate</keyword>
<keyword evidence="14 16" id="KW-0460">Magnesium</keyword>
<dbReference type="InterPro" id="IPR036618">
    <property type="entry name" value="PtsI_HPr-bd_sf"/>
</dbReference>
<feature type="active site" description="Proton donor" evidence="17">
    <location>
        <position position="514"/>
    </location>
</feature>
<keyword evidence="11 16" id="KW-0598">Phosphotransferase system</keyword>
<dbReference type="NCBIfam" id="TIGR01417">
    <property type="entry name" value="PTS_I_fam"/>
    <property type="match status" value="1"/>
</dbReference>
<dbReference type="InterPro" id="IPR015813">
    <property type="entry name" value="Pyrv/PenolPyrv_kinase-like_dom"/>
</dbReference>
<feature type="binding site" evidence="18">
    <location>
        <position position="477"/>
    </location>
    <ligand>
        <name>phosphoenolpyruvate</name>
        <dbReference type="ChEBI" id="CHEBI:58702"/>
    </ligand>
</feature>
<dbReference type="Pfam" id="PF00391">
    <property type="entry name" value="PEP-utilizers"/>
    <property type="match status" value="1"/>
</dbReference>
<dbReference type="InterPro" id="IPR000121">
    <property type="entry name" value="PEP_util_C"/>
</dbReference>
<gene>
    <name evidence="24" type="ORF">B5V00_09640</name>
</gene>
<dbReference type="InterPro" id="IPR008731">
    <property type="entry name" value="PTS_EIN"/>
</dbReference>
<dbReference type="InterPro" id="IPR024692">
    <property type="entry name" value="PTS_EI"/>
</dbReference>
<evidence type="ECO:0000256" key="10">
    <source>
        <dbReference type="ARBA" id="ARBA00022679"/>
    </source>
</evidence>
<organism evidence="24 25">
    <name type="scientific">Geothermobacter hydrogeniphilus</name>
    <dbReference type="NCBI Taxonomy" id="1969733"/>
    <lineage>
        <taxon>Bacteria</taxon>
        <taxon>Pseudomonadati</taxon>
        <taxon>Thermodesulfobacteriota</taxon>
        <taxon>Desulfuromonadia</taxon>
        <taxon>Desulfuromonadales</taxon>
        <taxon>Geothermobacteraceae</taxon>
        <taxon>Geothermobacter</taxon>
    </lineage>
</organism>